<feature type="region of interest" description="Disordered" evidence="1">
    <location>
        <begin position="179"/>
        <end position="203"/>
    </location>
</feature>
<feature type="transmembrane region" description="Helical" evidence="2">
    <location>
        <begin position="65"/>
        <end position="82"/>
    </location>
</feature>
<proteinExistence type="predicted"/>
<feature type="transmembrane region" description="Helical" evidence="2">
    <location>
        <begin position="33"/>
        <end position="53"/>
    </location>
</feature>
<dbReference type="Proteomes" id="UP001552479">
    <property type="component" value="Unassembled WGS sequence"/>
</dbReference>
<keyword evidence="2" id="KW-0472">Membrane</keyword>
<feature type="compositionally biased region" description="Basic residues" evidence="1">
    <location>
        <begin position="192"/>
        <end position="203"/>
    </location>
</feature>
<comment type="caution">
    <text evidence="3">The sequence shown here is derived from an EMBL/GenBank/DDBJ whole genome shotgun (WGS) entry which is preliminary data.</text>
</comment>
<dbReference type="InterPro" id="IPR005325">
    <property type="entry name" value="DUF308_memb"/>
</dbReference>
<keyword evidence="2" id="KW-0812">Transmembrane</keyword>
<dbReference type="InterPro" id="IPR052712">
    <property type="entry name" value="Acid_resist_chaperone_HdeD"/>
</dbReference>
<protein>
    <submittedName>
        <fullName evidence="3">HdeD family acid-resistance protein</fullName>
    </submittedName>
</protein>
<feature type="transmembrane region" description="Helical" evidence="2">
    <location>
        <begin position="88"/>
        <end position="109"/>
    </location>
</feature>
<dbReference type="PANTHER" id="PTHR34989">
    <property type="entry name" value="PROTEIN HDED"/>
    <property type="match status" value="1"/>
</dbReference>
<feature type="transmembrane region" description="Helical" evidence="2">
    <location>
        <begin position="121"/>
        <end position="139"/>
    </location>
</feature>
<name>A0ABV3IQW5_9ACTN</name>
<evidence type="ECO:0000256" key="2">
    <source>
        <dbReference type="SAM" id="Phobius"/>
    </source>
</evidence>
<dbReference type="Pfam" id="PF03729">
    <property type="entry name" value="DUF308"/>
    <property type="match status" value="2"/>
</dbReference>
<feature type="transmembrane region" description="Helical" evidence="2">
    <location>
        <begin position="145"/>
        <end position="168"/>
    </location>
</feature>
<organism evidence="3 4">
    <name type="scientific">Streptomyces roseoverticillatus</name>
    <dbReference type="NCBI Taxonomy" id="66429"/>
    <lineage>
        <taxon>Bacteria</taxon>
        <taxon>Bacillati</taxon>
        <taxon>Actinomycetota</taxon>
        <taxon>Actinomycetes</taxon>
        <taxon>Kitasatosporales</taxon>
        <taxon>Streptomycetaceae</taxon>
        <taxon>Streptomyces</taxon>
    </lineage>
</organism>
<evidence type="ECO:0000256" key="1">
    <source>
        <dbReference type="SAM" id="MobiDB-lite"/>
    </source>
</evidence>
<gene>
    <name evidence="3" type="ORF">AB0L03_08500</name>
</gene>
<dbReference type="PANTHER" id="PTHR34989:SF1">
    <property type="entry name" value="PROTEIN HDED"/>
    <property type="match status" value="1"/>
</dbReference>
<evidence type="ECO:0000313" key="3">
    <source>
        <dbReference type="EMBL" id="MEV4922880.1"/>
    </source>
</evidence>
<keyword evidence="2" id="KW-1133">Transmembrane helix</keyword>
<sequence>MLANAGWQVMVGGGVASVVLGAVVLAWPEASLTVVGVLFGIYLLVMGVFQLAGAFGTHVPGHMRALGFVSGGLCVLLGLVAFRGPAQSVLLLALWIGFGWLLRGVMLTGTALSVPALPARGWQVFLGIVSILAGIVVITSPFESIAVLTMVVGIMLIVMGVIEVGHGIRLRTRLGKLSAPGAPGGGGGGRGGRGHRWHPHPQH</sequence>
<reference evidence="3 4" key="1">
    <citation type="submission" date="2024-06" db="EMBL/GenBank/DDBJ databases">
        <title>The Natural Products Discovery Center: Release of the First 8490 Sequenced Strains for Exploring Actinobacteria Biosynthetic Diversity.</title>
        <authorList>
            <person name="Kalkreuter E."/>
            <person name="Kautsar S.A."/>
            <person name="Yang D."/>
            <person name="Bader C.D."/>
            <person name="Teijaro C.N."/>
            <person name="Fluegel L."/>
            <person name="Davis C.M."/>
            <person name="Simpson J.R."/>
            <person name="Lauterbach L."/>
            <person name="Steele A.D."/>
            <person name="Gui C."/>
            <person name="Meng S."/>
            <person name="Li G."/>
            <person name="Viehrig K."/>
            <person name="Ye F."/>
            <person name="Su P."/>
            <person name="Kiefer A.F."/>
            <person name="Nichols A."/>
            <person name="Cepeda A.J."/>
            <person name="Yan W."/>
            <person name="Fan B."/>
            <person name="Jiang Y."/>
            <person name="Adhikari A."/>
            <person name="Zheng C.-J."/>
            <person name="Schuster L."/>
            <person name="Cowan T.M."/>
            <person name="Smanski M.J."/>
            <person name="Chevrette M.G."/>
            <person name="De Carvalho L.P.S."/>
            <person name="Shen B."/>
        </authorList>
    </citation>
    <scope>NUCLEOTIDE SEQUENCE [LARGE SCALE GENOMIC DNA]</scope>
    <source>
        <strain evidence="3 4">NPDC053791</strain>
    </source>
</reference>
<feature type="transmembrane region" description="Helical" evidence="2">
    <location>
        <begin position="7"/>
        <end position="27"/>
    </location>
</feature>
<dbReference type="EMBL" id="JBFASG010000006">
    <property type="protein sequence ID" value="MEV4922880.1"/>
    <property type="molecule type" value="Genomic_DNA"/>
</dbReference>
<evidence type="ECO:0000313" key="4">
    <source>
        <dbReference type="Proteomes" id="UP001552479"/>
    </source>
</evidence>
<feature type="compositionally biased region" description="Gly residues" evidence="1">
    <location>
        <begin position="182"/>
        <end position="191"/>
    </location>
</feature>
<keyword evidence="4" id="KW-1185">Reference proteome</keyword>
<accession>A0ABV3IQW5</accession>